<evidence type="ECO:0000259" key="6">
    <source>
        <dbReference type="Pfam" id="PF02784"/>
    </source>
</evidence>
<evidence type="ECO:0000313" key="7">
    <source>
        <dbReference type="EMBL" id="CAG2068835.1"/>
    </source>
</evidence>
<dbReference type="InterPro" id="IPR002433">
    <property type="entry name" value="Orn_de-COase"/>
</dbReference>
<feature type="domain" description="Orn/DAP/Arg decarboxylase 2 N-terminal" evidence="6">
    <location>
        <begin position="3"/>
        <end position="85"/>
    </location>
</feature>
<evidence type="ECO:0000256" key="3">
    <source>
        <dbReference type="ARBA" id="ARBA00022898"/>
    </source>
</evidence>
<evidence type="ECO:0000256" key="2">
    <source>
        <dbReference type="ARBA" id="ARBA00008872"/>
    </source>
</evidence>
<dbReference type="Pfam" id="PF02784">
    <property type="entry name" value="Orn_Arg_deC_N"/>
    <property type="match status" value="1"/>
</dbReference>
<dbReference type="EMBL" id="CAJPIN010104439">
    <property type="protein sequence ID" value="CAG2068835.1"/>
    <property type="molecule type" value="Genomic_DNA"/>
</dbReference>
<feature type="non-terminal residue" evidence="7">
    <location>
        <position position="1"/>
    </location>
</feature>
<protein>
    <recommendedName>
        <fullName evidence="6">Orn/DAP/Arg decarboxylase 2 N-terminal domain-containing protein</fullName>
    </recommendedName>
</protein>
<evidence type="ECO:0000256" key="4">
    <source>
        <dbReference type="ARBA" id="ARBA00023239"/>
    </source>
</evidence>
<comment type="caution">
    <text evidence="7">The sequence shown here is derived from an EMBL/GenBank/DDBJ whole genome shotgun (WGS) entry which is preliminary data.</text>
</comment>
<dbReference type="InterPro" id="IPR022644">
    <property type="entry name" value="De-COase2_N"/>
</dbReference>
<sequence length="86" mass="9401">FSAVKCNNITIVLEVLAALGANFDCASKGEINQVLDLGIEQNRILFAKPTKLASHIRYAASVGVDLMTIDNEDELHKVKSLYPNAR</sequence>
<evidence type="ECO:0000313" key="8">
    <source>
        <dbReference type="Proteomes" id="UP001153148"/>
    </source>
</evidence>
<dbReference type="InterPro" id="IPR000183">
    <property type="entry name" value="Orn/DAP/Arg_de-COase"/>
</dbReference>
<dbReference type="SUPFAM" id="SSF51419">
    <property type="entry name" value="PLP-binding barrel"/>
    <property type="match status" value="1"/>
</dbReference>
<comment type="similarity">
    <text evidence="2">Belongs to the Orn/Lys/Arg decarboxylase class-II family.</text>
</comment>
<dbReference type="PRINTS" id="PR01182">
    <property type="entry name" value="ORNDCRBXLASE"/>
</dbReference>
<keyword evidence="5" id="KW-0732">Signal</keyword>
<comment type="cofactor">
    <cofactor evidence="1">
        <name>pyridoxal 5'-phosphate</name>
        <dbReference type="ChEBI" id="CHEBI:597326"/>
    </cofactor>
</comment>
<keyword evidence="4" id="KW-0456">Lyase</keyword>
<proteinExistence type="inferred from homology"/>
<name>A0ABN7PSA7_TIMPD</name>
<dbReference type="Proteomes" id="UP001153148">
    <property type="component" value="Unassembled WGS sequence"/>
</dbReference>
<dbReference type="InterPro" id="IPR029066">
    <property type="entry name" value="PLP-binding_barrel"/>
</dbReference>
<dbReference type="PANTHER" id="PTHR11482">
    <property type="entry name" value="ARGININE/DIAMINOPIMELATE/ORNITHINE DECARBOXYLASE"/>
    <property type="match status" value="1"/>
</dbReference>
<organism evidence="7 8">
    <name type="scientific">Timema podura</name>
    <name type="common">Walking stick</name>
    <dbReference type="NCBI Taxonomy" id="61482"/>
    <lineage>
        <taxon>Eukaryota</taxon>
        <taxon>Metazoa</taxon>
        <taxon>Ecdysozoa</taxon>
        <taxon>Arthropoda</taxon>
        <taxon>Hexapoda</taxon>
        <taxon>Insecta</taxon>
        <taxon>Pterygota</taxon>
        <taxon>Neoptera</taxon>
        <taxon>Polyneoptera</taxon>
        <taxon>Phasmatodea</taxon>
        <taxon>Timematodea</taxon>
        <taxon>Timematoidea</taxon>
        <taxon>Timematidae</taxon>
        <taxon>Timema</taxon>
    </lineage>
</organism>
<keyword evidence="8" id="KW-1185">Reference proteome</keyword>
<reference evidence="7" key="1">
    <citation type="submission" date="2021-03" db="EMBL/GenBank/DDBJ databases">
        <authorList>
            <person name="Tran Van P."/>
        </authorList>
    </citation>
    <scope>NUCLEOTIDE SEQUENCE</scope>
</reference>
<feature type="chain" id="PRO_5046609007" description="Orn/DAP/Arg decarboxylase 2 N-terminal domain-containing protein" evidence="5">
    <location>
        <begin position="21"/>
        <end position="86"/>
    </location>
</feature>
<dbReference type="PANTHER" id="PTHR11482:SF6">
    <property type="entry name" value="ORNITHINE DECARBOXYLASE 1-RELATED"/>
    <property type="match status" value="1"/>
</dbReference>
<evidence type="ECO:0000256" key="1">
    <source>
        <dbReference type="ARBA" id="ARBA00001933"/>
    </source>
</evidence>
<keyword evidence="3" id="KW-0663">Pyridoxal phosphate</keyword>
<accession>A0ABN7PSA7</accession>
<dbReference type="PRINTS" id="PR01179">
    <property type="entry name" value="ODADCRBXLASE"/>
</dbReference>
<evidence type="ECO:0000256" key="5">
    <source>
        <dbReference type="SAM" id="SignalP"/>
    </source>
</evidence>
<dbReference type="Gene3D" id="3.20.20.10">
    <property type="entry name" value="Alanine racemase"/>
    <property type="match status" value="1"/>
</dbReference>
<gene>
    <name evidence="7" type="ORF">TPAB3V08_LOCUS15778</name>
</gene>
<feature type="signal peptide" evidence="5">
    <location>
        <begin position="1"/>
        <end position="20"/>
    </location>
</feature>